<evidence type="ECO:0000256" key="2">
    <source>
        <dbReference type="SAM" id="Phobius"/>
    </source>
</evidence>
<dbReference type="PANTHER" id="PTHR34126">
    <property type="entry name" value="PEROXISOME BIOGENESIS PROTEIN 22"/>
    <property type="match status" value="1"/>
</dbReference>
<evidence type="ECO:0008006" key="5">
    <source>
        <dbReference type="Google" id="ProtNLM"/>
    </source>
</evidence>
<dbReference type="PANTHER" id="PTHR34126:SF1">
    <property type="entry name" value="PEROXISOME BIOGENESIS PROTEIN 22"/>
    <property type="match status" value="1"/>
</dbReference>
<gene>
    <name evidence="3" type="ORF">BDK51DRAFT_39883</name>
</gene>
<keyword evidence="4" id="KW-1185">Reference proteome</keyword>
<feature type="region of interest" description="Disordered" evidence="1">
    <location>
        <begin position="191"/>
        <end position="262"/>
    </location>
</feature>
<dbReference type="EMBL" id="KZ998095">
    <property type="protein sequence ID" value="RKO86557.1"/>
    <property type="molecule type" value="Genomic_DNA"/>
</dbReference>
<evidence type="ECO:0000313" key="3">
    <source>
        <dbReference type="EMBL" id="RKO86557.1"/>
    </source>
</evidence>
<feature type="compositionally biased region" description="Low complexity" evidence="1">
    <location>
        <begin position="244"/>
        <end position="257"/>
    </location>
</feature>
<dbReference type="Pfam" id="PF22978">
    <property type="entry name" value="HAD_Pex22"/>
    <property type="match status" value="1"/>
</dbReference>
<evidence type="ECO:0000313" key="4">
    <source>
        <dbReference type="Proteomes" id="UP000269721"/>
    </source>
</evidence>
<keyword evidence="2" id="KW-0472">Membrane</keyword>
<dbReference type="OrthoDB" id="77656at2759"/>
<organism evidence="3 4">
    <name type="scientific">Blyttiomyces helicus</name>
    <dbReference type="NCBI Taxonomy" id="388810"/>
    <lineage>
        <taxon>Eukaryota</taxon>
        <taxon>Fungi</taxon>
        <taxon>Fungi incertae sedis</taxon>
        <taxon>Chytridiomycota</taxon>
        <taxon>Chytridiomycota incertae sedis</taxon>
        <taxon>Chytridiomycetes</taxon>
        <taxon>Chytridiomycetes incertae sedis</taxon>
        <taxon>Blyttiomyces</taxon>
    </lineage>
</organism>
<dbReference type="Proteomes" id="UP000269721">
    <property type="component" value="Unassembled WGS sequence"/>
</dbReference>
<reference evidence="4" key="1">
    <citation type="journal article" date="2018" name="Nat. Microbiol.">
        <title>Leveraging single-cell genomics to expand the fungal tree of life.</title>
        <authorList>
            <person name="Ahrendt S.R."/>
            <person name="Quandt C.A."/>
            <person name="Ciobanu D."/>
            <person name="Clum A."/>
            <person name="Salamov A."/>
            <person name="Andreopoulos B."/>
            <person name="Cheng J.F."/>
            <person name="Woyke T."/>
            <person name="Pelin A."/>
            <person name="Henrissat B."/>
            <person name="Reynolds N.K."/>
            <person name="Benny G.L."/>
            <person name="Smith M.E."/>
            <person name="James T.Y."/>
            <person name="Grigoriev I.V."/>
        </authorList>
    </citation>
    <scope>NUCLEOTIDE SEQUENCE [LARGE SCALE GENOMIC DNA]</scope>
</reference>
<dbReference type="AlphaFoldDB" id="A0A4V1IQH3"/>
<accession>A0A4V1IQH3</accession>
<keyword evidence="2" id="KW-1133">Transmembrane helix</keyword>
<sequence length="293" mass="30855">MSAPSRRSKILASAATATAIVAALGGLYLWWSKSSPPRDQRSPSAAQTAVLPPSKTWRGVRETLTLSLKNIALWNPSPDPLHPNHAFLESVVPFLHSLVSSPRWQVHLLMVVTCDEEEVQIRELLSASGLYTAGLDPRRVLFCGSEEGKACIVRALEPAWHVDGDDDCVRKLAAFVPNIVRVRGRGGVATSAGPLSGVGAKSVGGGVGSPAPRPLAAGHRRGELSRSGTFSSLQGAVTPPPSPATSASVPSSPGPVTERFGASDNWRSDPAVADLLKLGNVRFVNSLTESLLI</sequence>
<keyword evidence="2" id="KW-0812">Transmembrane</keyword>
<protein>
    <recommendedName>
        <fullName evidence="5">Peroxisome assembly protein 22</fullName>
    </recommendedName>
</protein>
<feature type="transmembrane region" description="Helical" evidence="2">
    <location>
        <begin position="12"/>
        <end position="31"/>
    </location>
</feature>
<dbReference type="InterPro" id="IPR037485">
    <property type="entry name" value="PEX22"/>
</dbReference>
<dbReference type="GO" id="GO:0007031">
    <property type="term" value="P:peroxisome organization"/>
    <property type="evidence" value="ECO:0007669"/>
    <property type="project" value="InterPro"/>
</dbReference>
<evidence type="ECO:0000256" key="1">
    <source>
        <dbReference type="SAM" id="MobiDB-lite"/>
    </source>
</evidence>
<name>A0A4V1IQH3_9FUNG</name>
<proteinExistence type="predicted"/>